<dbReference type="Proteomes" id="UP001569963">
    <property type="component" value="Unassembled WGS sequence"/>
</dbReference>
<proteinExistence type="predicted"/>
<evidence type="ECO:0000313" key="1">
    <source>
        <dbReference type="EMBL" id="MFA1538502.1"/>
    </source>
</evidence>
<dbReference type="RefSeq" id="WP_371947894.1">
    <property type="nucleotide sequence ID" value="NZ_JAXCEI010000002.1"/>
</dbReference>
<comment type="caution">
    <text evidence="1">The sequence shown here is derived from an EMBL/GenBank/DDBJ whole genome shotgun (WGS) entry which is preliminary data.</text>
</comment>
<name>A0ABV4Q5R9_9ACTN</name>
<keyword evidence="2" id="KW-1185">Reference proteome</keyword>
<sequence length="146" mass="15971">MTNKKKKLTLWSAVSFLIALVPIGGWLLPDPFGTHDDDGRKFGGQWRGTIVRPSGDRWELDITLDVDHKTGSFDLASPAMRCSGTLTVVSHSGERLRVLERLTRTVRGTCTPNAYITLSLQGTGVHVVWQDADALNVIGTGELNRG</sequence>
<accession>A0ABV4Q5R9</accession>
<reference evidence="1 2" key="1">
    <citation type="submission" date="2023-11" db="EMBL/GenBank/DDBJ databases">
        <title>Actinomadura monticuli sp. nov., isolated from volcanic ash.</title>
        <authorList>
            <person name="Lee S.D."/>
            <person name="Yang H."/>
            <person name="Kim I.S."/>
        </authorList>
    </citation>
    <scope>NUCLEOTIDE SEQUENCE [LARGE SCALE GENOMIC DNA]</scope>
    <source>
        <strain evidence="1 2">DLS-62</strain>
    </source>
</reference>
<organism evidence="1 2">
    <name type="scientific">Actinomadura monticuli</name>
    <dbReference type="NCBI Taxonomy" id="3097367"/>
    <lineage>
        <taxon>Bacteria</taxon>
        <taxon>Bacillati</taxon>
        <taxon>Actinomycetota</taxon>
        <taxon>Actinomycetes</taxon>
        <taxon>Streptosporangiales</taxon>
        <taxon>Thermomonosporaceae</taxon>
        <taxon>Actinomadura</taxon>
    </lineage>
</organism>
<evidence type="ECO:0000313" key="2">
    <source>
        <dbReference type="Proteomes" id="UP001569963"/>
    </source>
</evidence>
<evidence type="ECO:0008006" key="3">
    <source>
        <dbReference type="Google" id="ProtNLM"/>
    </source>
</evidence>
<gene>
    <name evidence="1" type="ORF">SM611_06120</name>
</gene>
<dbReference type="EMBL" id="JAXCEI010000002">
    <property type="protein sequence ID" value="MFA1538502.1"/>
    <property type="molecule type" value="Genomic_DNA"/>
</dbReference>
<protein>
    <recommendedName>
        <fullName evidence="3">META domain-containing protein</fullName>
    </recommendedName>
</protein>